<dbReference type="OrthoDB" id="49395at2759"/>
<feature type="region of interest" description="Disordered" evidence="4">
    <location>
        <begin position="307"/>
        <end position="329"/>
    </location>
</feature>
<dbReference type="Pfam" id="PF05622">
    <property type="entry name" value="HOOK"/>
    <property type="match status" value="1"/>
</dbReference>
<name>A0A5C5G6Z7_9BASI</name>
<evidence type="ECO:0000259" key="6">
    <source>
        <dbReference type="Pfam" id="PF19047"/>
    </source>
</evidence>
<feature type="domain" description="HOOK N-terminal" evidence="6">
    <location>
        <begin position="23"/>
        <end position="169"/>
    </location>
</feature>
<dbReference type="STRING" id="5288.A0A5C5G6Z7"/>
<gene>
    <name evidence="7" type="ORF">DMC30DRAFT_190265</name>
</gene>
<dbReference type="Pfam" id="PF19047">
    <property type="entry name" value="HOOK_N"/>
    <property type="match status" value="1"/>
</dbReference>
<dbReference type="EMBL" id="SOZI01000004">
    <property type="protein sequence ID" value="TNY24172.1"/>
    <property type="molecule type" value="Genomic_DNA"/>
</dbReference>
<dbReference type="SUPFAM" id="SSF116907">
    <property type="entry name" value="Hook domain"/>
    <property type="match status" value="1"/>
</dbReference>
<dbReference type="Proteomes" id="UP000311382">
    <property type="component" value="Unassembled WGS sequence"/>
</dbReference>
<dbReference type="CDD" id="cd22211">
    <property type="entry name" value="HkD_SF"/>
    <property type="match status" value="1"/>
</dbReference>
<dbReference type="PANTHER" id="PTHR18947">
    <property type="entry name" value="HOOK PROTEINS"/>
    <property type="match status" value="1"/>
</dbReference>
<evidence type="ECO:0000256" key="1">
    <source>
        <dbReference type="ARBA" id="ARBA00004496"/>
    </source>
</evidence>
<dbReference type="AlphaFoldDB" id="A0A5C5G6Z7"/>
<dbReference type="InterPro" id="IPR043936">
    <property type="entry name" value="HOOK_N"/>
</dbReference>
<reference evidence="7 8" key="1">
    <citation type="submission" date="2019-03" db="EMBL/GenBank/DDBJ databases">
        <title>Rhodosporidium diobovatum UCD-FST 08-225 genome sequencing, assembly, and annotation.</title>
        <authorList>
            <person name="Fakankun I.U."/>
            <person name="Fristensky B."/>
            <person name="Levin D.B."/>
        </authorList>
    </citation>
    <scope>NUCLEOTIDE SEQUENCE [LARGE SCALE GENOMIC DNA]</scope>
    <source>
        <strain evidence="7 8">UCD-FST 08-225</strain>
    </source>
</reference>
<dbReference type="GO" id="GO:0030705">
    <property type="term" value="P:cytoskeleton-dependent intracellular transport"/>
    <property type="evidence" value="ECO:0007669"/>
    <property type="project" value="InterPro"/>
</dbReference>
<protein>
    <submittedName>
        <fullName evidence="7">Hook-related protein family</fullName>
    </submittedName>
</protein>
<dbReference type="InterPro" id="IPR008636">
    <property type="entry name" value="Hook_C"/>
</dbReference>
<dbReference type="Gene3D" id="1.10.287.1490">
    <property type="match status" value="1"/>
</dbReference>
<keyword evidence="8" id="KW-1185">Reference proteome</keyword>
<comment type="caution">
    <text evidence="7">The sequence shown here is derived from an EMBL/GenBank/DDBJ whole genome shotgun (WGS) entry which is preliminary data.</text>
</comment>
<sequence>MPAPRKSAFSSLASTGDHARLPDALVEWVKAQPGVQGDVRGLDDLKDGVVLGQVLLDIDPEHFRLVASSASNAKALSENWVLRFNNLKREYKLVVRYFEDVLHSSTAALLTPNLQLVAKNDPADSDDEVCKLVGLVLALSVQSGLKEQHITRIQSLDEWVQRELMYSIEQVMSKVRPADIREEVEGDDEDDEFYELRHEKSRVMHDKEALQFVYEDLVEQFNALKDEHEEALGKLAESEDKVAESTVQADQGKTERAVQTYKGEIDRVRSELQKTENQLAEAEQVIERQTTLLEELGRKVDDLAPRAEEATRLKDQMDEYRHASEKAKKQENVIEKYRKKLEEAGETRRMLKVR</sequence>
<dbReference type="InterPro" id="IPR036872">
    <property type="entry name" value="CH_dom_sf"/>
</dbReference>
<evidence type="ECO:0000313" key="8">
    <source>
        <dbReference type="Proteomes" id="UP000311382"/>
    </source>
</evidence>
<evidence type="ECO:0000259" key="5">
    <source>
        <dbReference type="Pfam" id="PF05622"/>
    </source>
</evidence>
<evidence type="ECO:0000256" key="2">
    <source>
        <dbReference type="ARBA" id="ARBA00022490"/>
    </source>
</evidence>
<dbReference type="PANTHER" id="PTHR18947:SF28">
    <property type="entry name" value="GIRDIN, ISOFORM A"/>
    <property type="match status" value="1"/>
</dbReference>
<feature type="domain" description="Hook C-terminal" evidence="5">
    <location>
        <begin position="217"/>
        <end position="353"/>
    </location>
</feature>
<dbReference type="Gene3D" id="1.10.418.10">
    <property type="entry name" value="Calponin-like domain"/>
    <property type="match status" value="1"/>
</dbReference>
<dbReference type="GO" id="GO:0031122">
    <property type="term" value="P:cytoplasmic microtubule organization"/>
    <property type="evidence" value="ECO:0007669"/>
    <property type="project" value="InterPro"/>
</dbReference>
<evidence type="ECO:0000313" key="7">
    <source>
        <dbReference type="EMBL" id="TNY24172.1"/>
    </source>
</evidence>
<dbReference type="GO" id="GO:0008017">
    <property type="term" value="F:microtubule binding"/>
    <property type="evidence" value="ECO:0007669"/>
    <property type="project" value="InterPro"/>
</dbReference>
<proteinExistence type="predicted"/>
<evidence type="ECO:0000256" key="4">
    <source>
        <dbReference type="SAM" id="MobiDB-lite"/>
    </source>
</evidence>
<evidence type="ECO:0000256" key="3">
    <source>
        <dbReference type="ARBA" id="ARBA00023054"/>
    </source>
</evidence>
<dbReference type="GO" id="GO:0005737">
    <property type="term" value="C:cytoplasm"/>
    <property type="evidence" value="ECO:0007669"/>
    <property type="project" value="UniProtKB-SubCell"/>
</dbReference>
<organism evidence="7 8">
    <name type="scientific">Rhodotorula diobovata</name>
    <dbReference type="NCBI Taxonomy" id="5288"/>
    <lineage>
        <taxon>Eukaryota</taxon>
        <taxon>Fungi</taxon>
        <taxon>Dikarya</taxon>
        <taxon>Basidiomycota</taxon>
        <taxon>Pucciniomycotina</taxon>
        <taxon>Microbotryomycetes</taxon>
        <taxon>Sporidiobolales</taxon>
        <taxon>Sporidiobolaceae</taxon>
        <taxon>Rhodotorula</taxon>
    </lineage>
</organism>
<keyword evidence="3" id="KW-0175">Coiled coil</keyword>
<keyword evidence="2" id="KW-0963">Cytoplasm</keyword>
<dbReference type="GO" id="GO:0005815">
    <property type="term" value="C:microtubule organizing center"/>
    <property type="evidence" value="ECO:0007669"/>
    <property type="project" value="TreeGrafter"/>
</dbReference>
<dbReference type="GO" id="GO:0051959">
    <property type="term" value="F:dynein light intermediate chain binding"/>
    <property type="evidence" value="ECO:0007669"/>
    <property type="project" value="TreeGrafter"/>
</dbReference>
<comment type="subcellular location">
    <subcellularLocation>
        <location evidence="1">Cytoplasm</location>
    </subcellularLocation>
</comment>
<accession>A0A5C5G6Z7</accession>